<dbReference type="Proteomes" id="UP000474159">
    <property type="component" value="Unassembled WGS sequence"/>
</dbReference>
<dbReference type="EMBL" id="VZZK01000009">
    <property type="protein sequence ID" value="KAB1079406.1"/>
    <property type="molecule type" value="Genomic_DNA"/>
</dbReference>
<proteinExistence type="predicted"/>
<gene>
    <name evidence="1" type="ORF">F6X53_11425</name>
</gene>
<keyword evidence="2" id="KW-1185">Reference proteome</keyword>
<accession>A0A6L3T2P2</accession>
<evidence type="ECO:0000313" key="1">
    <source>
        <dbReference type="EMBL" id="KAB1079406.1"/>
    </source>
</evidence>
<reference evidence="1 2" key="1">
    <citation type="submission" date="2019-09" db="EMBL/GenBank/DDBJ databases">
        <title>YIM 48816 draft genome.</title>
        <authorList>
            <person name="Jiang L."/>
        </authorList>
    </citation>
    <scope>NUCLEOTIDE SEQUENCE [LARGE SCALE GENOMIC DNA]</scope>
    <source>
        <strain evidence="1 2">YIM 48816</strain>
    </source>
</reference>
<dbReference type="OrthoDB" id="5465473at2"/>
<evidence type="ECO:0000313" key="2">
    <source>
        <dbReference type="Proteomes" id="UP000474159"/>
    </source>
</evidence>
<organism evidence="1 2">
    <name type="scientific">Methylobacterium soli</name>
    <dbReference type="NCBI Taxonomy" id="553447"/>
    <lineage>
        <taxon>Bacteria</taxon>
        <taxon>Pseudomonadati</taxon>
        <taxon>Pseudomonadota</taxon>
        <taxon>Alphaproteobacteria</taxon>
        <taxon>Hyphomicrobiales</taxon>
        <taxon>Methylobacteriaceae</taxon>
        <taxon>Methylobacterium</taxon>
    </lineage>
</organism>
<comment type="caution">
    <text evidence="1">The sequence shown here is derived from an EMBL/GenBank/DDBJ whole genome shotgun (WGS) entry which is preliminary data.</text>
</comment>
<sequence length="429" mass="43845">MRYVQPFDQPDNPDGSYQNGNVELGIQGSIADAKAWEFPQREIINVITEAGLTPTNNNLTQLAEAIPIIAFSGSNSIIVDTPITKTVHGFGGDFADLNAAFSWLSRRSILPTGSVTFQIAIGTGISHFVYTDNVVFSHKDGSRVFIKGAPLNAPIPNPNLLTSTGNGAPARASDTAANLNALRNSYSSELFFANGTSFTVIGNLGNLQDVLLTSDQTGTGVNILRLLNGSQTLTRVSCVNAQNCGLLSLFSDTALYGTCHFLGSGLHGVVVGNNGTMTLKAGAALSCQSNALDGLSVTGGGVVTADGDFSTAGPPVYARANGQYGVEGNAAIVVLAASGAAINNGQAGYFASNPGLIRADGCVSSGSPYGFQALYFAQISAVNTSGASTTFAYVANNSSQIIRIGGTATAPTVASPAVGASGNNGSIII</sequence>
<dbReference type="AlphaFoldDB" id="A0A6L3T2P2"/>
<dbReference type="RefSeq" id="WP_151000141.1">
    <property type="nucleotide sequence ID" value="NZ_BPQY01000460.1"/>
</dbReference>
<protein>
    <submittedName>
        <fullName evidence="1">Uncharacterized protein</fullName>
    </submittedName>
</protein>
<name>A0A6L3T2P2_9HYPH</name>